<name>A0A164X937_DAUCS</name>
<keyword evidence="3" id="KW-1185">Reference proteome</keyword>
<accession>A0A164X937</accession>
<gene>
    <name evidence="2" type="ORF">DCAR_0518443</name>
</gene>
<dbReference type="AlphaFoldDB" id="A0A164X937"/>
<protein>
    <submittedName>
        <fullName evidence="2">Uncharacterized protein</fullName>
    </submittedName>
</protein>
<dbReference type="Proteomes" id="UP000077755">
    <property type="component" value="Chromosome 5"/>
</dbReference>
<feature type="region of interest" description="Disordered" evidence="1">
    <location>
        <begin position="37"/>
        <end position="61"/>
    </location>
</feature>
<evidence type="ECO:0000313" key="3">
    <source>
        <dbReference type="Proteomes" id="UP000077755"/>
    </source>
</evidence>
<evidence type="ECO:0000256" key="1">
    <source>
        <dbReference type="SAM" id="MobiDB-lite"/>
    </source>
</evidence>
<dbReference type="Gramene" id="KZM92857">
    <property type="protein sequence ID" value="KZM92857"/>
    <property type="gene ID" value="DCAR_016102"/>
</dbReference>
<reference evidence="2" key="1">
    <citation type="journal article" date="2016" name="Nat. Genet.">
        <title>A high-quality carrot genome assembly provides new insights into carotenoid accumulation and asterid genome evolution.</title>
        <authorList>
            <person name="Iorizzo M."/>
            <person name="Ellison S."/>
            <person name="Senalik D."/>
            <person name="Zeng P."/>
            <person name="Satapoomin P."/>
            <person name="Huang J."/>
            <person name="Bowman M."/>
            <person name="Iovene M."/>
            <person name="Sanseverino W."/>
            <person name="Cavagnaro P."/>
            <person name="Yildiz M."/>
            <person name="Macko-Podgorni A."/>
            <person name="Moranska E."/>
            <person name="Grzebelus E."/>
            <person name="Grzebelus D."/>
            <person name="Ashrafi H."/>
            <person name="Zheng Z."/>
            <person name="Cheng S."/>
            <person name="Spooner D."/>
            <person name="Van Deynze A."/>
            <person name="Simon P."/>
        </authorList>
    </citation>
    <scope>NUCLEOTIDE SEQUENCE</scope>
    <source>
        <tissue evidence="2">Leaf</tissue>
    </source>
</reference>
<dbReference type="EMBL" id="CP093347">
    <property type="protein sequence ID" value="WOG99095.1"/>
    <property type="molecule type" value="Genomic_DNA"/>
</dbReference>
<evidence type="ECO:0000313" key="2">
    <source>
        <dbReference type="EMBL" id="WOG99095.1"/>
    </source>
</evidence>
<proteinExistence type="predicted"/>
<organism evidence="2 3">
    <name type="scientific">Daucus carota subsp. sativus</name>
    <name type="common">Carrot</name>
    <dbReference type="NCBI Taxonomy" id="79200"/>
    <lineage>
        <taxon>Eukaryota</taxon>
        <taxon>Viridiplantae</taxon>
        <taxon>Streptophyta</taxon>
        <taxon>Embryophyta</taxon>
        <taxon>Tracheophyta</taxon>
        <taxon>Spermatophyta</taxon>
        <taxon>Magnoliopsida</taxon>
        <taxon>eudicotyledons</taxon>
        <taxon>Gunneridae</taxon>
        <taxon>Pentapetalae</taxon>
        <taxon>asterids</taxon>
        <taxon>campanulids</taxon>
        <taxon>Apiales</taxon>
        <taxon>Apiaceae</taxon>
        <taxon>Apioideae</taxon>
        <taxon>Scandiceae</taxon>
        <taxon>Daucinae</taxon>
        <taxon>Daucus</taxon>
        <taxon>Daucus sect. Daucus</taxon>
    </lineage>
</organism>
<sequence length="211" mass="23320">MDDQDEEDASSYVAKGGDVEAARAALTLLRISRDASAAGYPFPDDDTTEEKQEDHPDPAQILTGKDLDLLNRLGTMHVSLKNAKTASDILEKLQVYGKAVENLTLRVVKDYRDLGVIVDGDLQRPPYARVSSVCLFKKVEAQDSRNGFRLAPHLVEGKFYGFMKQREKKLAETKTGIQLDAYCTSNTLMPGLSSGRTIISCHSLMEFQFGS</sequence>
<reference evidence="2" key="2">
    <citation type="submission" date="2022-03" db="EMBL/GenBank/DDBJ databases">
        <title>Draft title - Genomic analysis of global carrot germplasm unveils the trajectory of domestication and the origin of high carotenoid orange carrot.</title>
        <authorList>
            <person name="Iorizzo M."/>
            <person name="Ellison S."/>
            <person name="Senalik D."/>
            <person name="Macko-Podgorni A."/>
            <person name="Grzebelus D."/>
            <person name="Bostan H."/>
            <person name="Rolling W."/>
            <person name="Curaba J."/>
            <person name="Simon P."/>
        </authorList>
    </citation>
    <scope>NUCLEOTIDE SEQUENCE</scope>
    <source>
        <tissue evidence="2">Leaf</tissue>
    </source>
</reference>